<organism evidence="1 2">
    <name type="scientific">Ogataea philodendri</name>
    <dbReference type="NCBI Taxonomy" id="1378263"/>
    <lineage>
        <taxon>Eukaryota</taxon>
        <taxon>Fungi</taxon>
        <taxon>Dikarya</taxon>
        <taxon>Ascomycota</taxon>
        <taxon>Saccharomycotina</taxon>
        <taxon>Pichiomycetes</taxon>
        <taxon>Pichiales</taxon>
        <taxon>Pichiaceae</taxon>
        <taxon>Ogataea</taxon>
    </lineage>
</organism>
<protein>
    <submittedName>
        <fullName evidence="1">Uncharacterized protein</fullName>
    </submittedName>
</protein>
<evidence type="ECO:0000313" key="2">
    <source>
        <dbReference type="Proteomes" id="UP000769157"/>
    </source>
</evidence>
<reference evidence="1" key="2">
    <citation type="submission" date="2021-01" db="EMBL/GenBank/DDBJ databases">
        <authorList>
            <person name="Schikora-Tamarit M.A."/>
        </authorList>
    </citation>
    <scope>NUCLEOTIDE SEQUENCE</scope>
    <source>
        <strain evidence="1">CBS6075</strain>
    </source>
</reference>
<keyword evidence="2" id="KW-1185">Reference proteome</keyword>
<dbReference type="GeneID" id="70237678"/>
<dbReference type="EMBL" id="JAEUBE010000378">
    <property type="protein sequence ID" value="KAH3662462.1"/>
    <property type="molecule type" value="Genomic_DNA"/>
</dbReference>
<name>A0A9P8NZK1_9ASCO</name>
<dbReference type="OrthoDB" id="4080905at2759"/>
<sequence length="260" mass="29533">MFRRFFHKSVRRAVNPLVEEVERAVKAKYSPPKTTMGLTVAKVAIPALILVTGYVSFNTYQSKPAFFPLIYSNKVPFYRSEDHKIIDTDKLKQHSKEALLSKLSMNRTIRETLGLPLQLGDFDKFDVSIEYANKVFEGVELDFTKRWFPPEIRWTHKQVIPKFKDNLNGLLEPLTPDGALGLDSVENHYGGNVRDYNIIVSGVVEARCPLDGVSDEVDSGLAQIAFRGIIEFDHIKTIKTDKIVLSYRSNGRPVERSVDT</sequence>
<proteinExistence type="predicted"/>
<dbReference type="Proteomes" id="UP000769157">
    <property type="component" value="Unassembled WGS sequence"/>
</dbReference>
<dbReference type="AlphaFoldDB" id="A0A9P8NZK1"/>
<gene>
    <name evidence="1" type="ORF">OGAPHI_005714</name>
</gene>
<dbReference type="RefSeq" id="XP_046059551.1">
    <property type="nucleotide sequence ID" value="XM_046206925.1"/>
</dbReference>
<accession>A0A9P8NZK1</accession>
<comment type="caution">
    <text evidence="1">The sequence shown here is derived from an EMBL/GenBank/DDBJ whole genome shotgun (WGS) entry which is preliminary data.</text>
</comment>
<evidence type="ECO:0000313" key="1">
    <source>
        <dbReference type="EMBL" id="KAH3662462.1"/>
    </source>
</evidence>
<reference evidence="1" key="1">
    <citation type="journal article" date="2021" name="Open Biol.">
        <title>Shared evolutionary footprints suggest mitochondrial oxidative damage underlies multiple complex I losses in fungi.</title>
        <authorList>
            <person name="Schikora-Tamarit M.A."/>
            <person name="Marcet-Houben M."/>
            <person name="Nosek J."/>
            <person name="Gabaldon T."/>
        </authorList>
    </citation>
    <scope>NUCLEOTIDE SEQUENCE</scope>
    <source>
        <strain evidence="1">CBS6075</strain>
    </source>
</reference>